<dbReference type="PANTHER" id="PTHR44943:SF8">
    <property type="entry name" value="TPR REPEAT-CONTAINING PROTEIN MJ0263"/>
    <property type="match status" value="1"/>
</dbReference>
<dbReference type="PROSITE" id="PS51257">
    <property type="entry name" value="PROKAR_LIPOPROTEIN"/>
    <property type="match status" value="1"/>
</dbReference>
<protein>
    <submittedName>
        <fullName evidence="5">Uncharacterized protein</fullName>
    </submittedName>
</protein>
<dbReference type="InterPro" id="IPR019734">
    <property type="entry name" value="TPR_rpt"/>
</dbReference>
<organism evidence="5 6">
    <name type="scientific">Gallibacterium genomosp. 3</name>
    <dbReference type="NCBI Taxonomy" id="505345"/>
    <lineage>
        <taxon>Bacteria</taxon>
        <taxon>Pseudomonadati</taxon>
        <taxon>Pseudomonadota</taxon>
        <taxon>Gammaproteobacteria</taxon>
        <taxon>Pasteurellales</taxon>
        <taxon>Pasteurellaceae</taxon>
        <taxon>Gallibacterium</taxon>
    </lineage>
</organism>
<dbReference type="InterPro" id="IPR013360">
    <property type="entry name" value="Pilus_4_PilW"/>
</dbReference>
<dbReference type="InterPro" id="IPR051685">
    <property type="entry name" value="Ycf3/AcsC/BcsC/TPR_MFPF"/>
</dbReference>
<evidence type="ECO:0000256" key="4">
    <source>
        <dbReference type="SAM" id="SignalP"/>
    </source>
</evidence>
<dbReference type="Pfam" id="PF13431">
    <property type="entry name" value="TPR_17"/>
    <property type="match status" value="1"/>
</dbReference>
<reference evidence="5 6" key="1">
    <citation type="submission" date="2014-11" db="EMBL/GenBank/DDBJ databases">
        <title>Pan-genome of Gallibacterium spp.</title>
        <authorList>
            <person name="Kudirkiene E."/>
            <person name="Bojesen A.M."/>
        </authorList>
    </citation>
    <scope>NUCLEOTIDE SEQUENCE [LARGE SCALE GENOMIC DNA]</scope>
    <source>
        <strain evidence="5 6">F151</strain>
    </source>
</reference>
<proteinExistence type="predicted"/>
<evidence type="ECO:0000256" key="3">
    <source>
        <dbReference type="PROSITE-ProRule" id="PRU00339"/>
    </source>
</evidence>
<feature type="signal peptide" evidence="4">
    <location>
        <begin position="1"/>
        <end position="22"/>
    </location>
</feature>
<evidence type="ECO:0000313" key="6">
    <source>
        <dbReference type="Proteomes" id="UP000243558"/>
    </source>
</evidence>
<feature type="repeat" description="TPR" evidence="3">
    <location>
        <begin position="39"/>
        <end position="72"/>
    </location>
</feature>
<dbReference type="AlphaFoldDB" id="A0A1A7NQ75"/>
<comment type="caution">
    <text evidence="5">The sequence shown here is derived from an EMBL/GenBank/DDBJ whole genome shotgun (WGS) entry which is preliminary data.</text>
</comment>
<keyword evidence="4" id="KW-0732">Signal</keyword>
<dbReference type="SUPFAM" id="SSF48452">
    <property type="entry name" value="TPR-like"/>
    <property type="match status" value="1"/>
</dbReference>
<dbReference type="OrthoDB" id="9814042at2"/>
<dbReference type="PROSITE" id="PS50005">
    <property type="entry name" value="TPR"/>
    <property type="match status" value="2"/>
</dbReference>
<dbReference type="PATRIC" id="fig|505345.7.peg.1640"/>
<dbReference type="EMBL" id="JTJM01000040">
    <property type="protein sequence ID" value="OBW91169.1"/>
    <property type="molecule type" value="Genomic_DNA"/>
</dbReference>
<feature type="repeat" description="TPR" evidence="3">
    <location>
        <begin position="73"/>
        <end position="106"/>
    </location>
</feature>
<evidence type="ECO:0000256" key="2">
    <source>
        <dbReference type="ARBA" id="ARBA00022803"/>
    </source>
</evidence>
<evidence type="ECO:0000313" key="5">
    <source>
        <dbReference type="EMBL" id="OBW91169.1"/>
    </source>
</evidence>
<dbReference type="Gene3D" id="1.25.40.10">
    <property type="entry name" value="Tetratricopeptide repeat domain"/>
    <property type="match status" value="1"/>
</dbReference>
<keyword evidence="6" id="KW-1185">Reference proteome</keyword>
<dbReference type="Pfam" id="PF13181">
    <property type="entry name" value="TPR_8"/>
    <property type="match status" value="1"/>
</dbReference>
<keyword evidence="1" id="KW-0677">Repeat</keyword>
<dbReference type="RefSeq" id="WP_065239659.1">
    <property type="nucleotide sequence ID" value="NZ_JTJM01000040.1"/>
</dbReference>
<gene>
    <name evidence="5" type="ORF">QV01_08285</name>
</gene>
<name>A0A1A7NQ75_9PAST</name>
<dbReference type="Proteomes" id="UP000243558">
    <property type="component" value="Unassembled WGS sequence"/>
</dbReference>
<evidence type="ECO:0000256" key="1">
    <source>
        <dbReference type="ARBA" id="ARBA00022737"/>
    </source>
</evidence>
<dbReference type="PANTHER" id="PTHR44943">
    <property type="entry name" value="CELLULOSE SYNTHASE OPERON PROTEIN C"/>
    <property type="match status" value="1"/>
</dbReference>
<dbReference type="SMART" id="SM00028">
    <property type="entry name" value="TPR"/>
    <property type="match status" value="3"/>
</dbReference>
<sequence>MLKTVSLIKFILLFFSLFTLFACSSHSPQTKNSGNNAAAKTRVELGLVYLAQGNIALAKANLDKALQHTPNDYLPYLGLAYFYQHTAQNQQAEHYYQKALQLVPDNGDVLNNYATYLCNQRQFTSAFQLFDKALASKAYYHFADTYENIAICAYLAQDQQKLNQALTQLQKYAPEKAEALQQRMKKS</sequence>
<accession>A0A1A7NQ75</accession>
<dbReference type="InterPro" id="IPR011990">
    <property type="entry name" value="TPR-like_helical_dom_sf"/>
</dbReference>
<keyword evidence="2 3" id="KW-0802">TPR repeat</keyword>
<feature type="chain" id="PRO_5008358744" evidence="4">
    <location>
        <begin position="23"/>
        <end position="187"/>
    </location>
</feature>
<dbReference type="NCBIfam" id="TIGR02521">
    <property type="entry name" value="type_IV_pilW"/>
    <property type="match status" value="1"/>
</dbReference>